<proteinExistence type="predicted"/>
<evidence type="ECO:0000256" key="1">
    <source>
        <dbReference type="SAM" id="MobiDB-lite"/>
    </source>
</evidence>
<organism evidence="2 3">
    <name type="scientific">Nonomuraea composti</name>
    <dbReference type="NCBI Taxonomy" id="2720023"/>
    <lineage>
        <taxon>Bacteria</taxon>
        <taxon>Bacillati</taxon>
        <taxon>Actinomycetota</taxon>
        <taxon>Actinomycetes</taxon>
        <taxon>Streptosporangiales</taxon>
        <taxon>Streptosporangiaceae</taxon>
        <taxon>Nonomuraea</taxon>
    </lineage>
</organism>
<dbReference type="EMBL" id="JAATEP010000052">
    <property type="protein sequence ID" value="NJP96615.1"/>
    <property type="molecule type" value="Genomic_DNA"/>
</dbReference>
<comment type="caution">
    <text evidence="2">The sequence shown here is derived from an EMBL/GenBank/DDBJ whole genome shotgun (WGS) entry which is preliminary data.</text>
</comment>
<feature type="compositionally biased region" description="Low complexity" evidence="1">
    <location>
        <begin position="15"/>
        <end position="25"/>
    </location>
</feature>
<sequence>MLDVGSIPEQPVAQGKSGSDSSADDGNPDRAAALIRSLRDISILNVMSAQDLPSFKPMLFYSISWQQNNDTWIHFIRKANPRVAFKAGNRWFQYSGTLREIAEPSMVLDDVVDVILTKDHMAAFHGTHLKNLLTDVRIVMQNVPQYVETIVKALKASDIGITENAQAALQAAAGRLYSFATRLFHLQDRLTQIQPDPAHFAKVLGTHDIEVSAFINSDGLIDFDERQAGLFIDVIDGRLFRDDWTGEERRADRFSKRSLVSDEGPK</sequence>
<dbReference type="Proteomes" id="UP000696294">
    <property type="component" value="Unassembled WGS sequence"/>
</dbReference>
<protein>
    <submittedName>
        <fullName evidence="2">Uncharacterized protein</fullName>
    </submittedName>
</protein>
<keyword evidence="3" id="KW-1185">Reference proteome</keyword>
<evidence type="ECO:0000313" key="3">
    <source>
        <dbReference type="Proteomes" id="UP000696294"/>
    </source>
</evidence>
<accession>A0ABX1BFT6</accession>
<name>A0ABX1BFT6_9ACTN</name>
<gene>
    <name evidence="2" type="ORF">HCN51_45520</name>
</gene>
<reference evidence="2 3" key="1">
    <citation type="submission" date="2020-03" db="EMBL/GenBank/DDBJ databases">
        <title>WGS of actinomycetes isolated from Thailand.</title>
        <authorList>
            <person name="Thawai C."/>
        </authorList>
    </citation>
    <scope>NUCLEOTIDE SEQUENCE [LARGE SCALE GENOMIC DNA]</scope>
    <source>
        <strain evidence="2 3">FMUSA5-5</strain>
    </source>
</reference>
<feature type="region of interest" description="Disordered" evidence="1">
    <location>
        <begin position="1"/>
        <end position="29"/>
    </location>
</feature>
<evidence type="ECO:0000313" key="2">
    <source>
        <dbReference type="EMBL" id="NJP96615.1"/>
    </source>
</evidence>